<sequence length="219" mass="25375">MTYHLKHISFLVGEEEKIFAKEPDFVFEVVYSKPEEVRFEQIRNDRDLLYAYHGSKTENFHSILRTGLRNNLNKVSLFGEGIYLSRDMRVCMNYSPISAGWQNSLLGTSLSCIAVCEIIDHPDVKCSVKRSLQNLHSEELRQRRRSTNLATEAQGADDDTHEVKTLKTEKRRSYIKGSEGGQIPEKYYVVRNDDHVRVKYLIVHAPYADKTFIRELTSV</sequence>
<dbReference type="PROSITE" id="PS51059">
    <property type="entry name" value="PARP_CATALYTIC"/>
    <property type="match status" value="1"/>
</dbReference>
<dbReference type="InterPro" id="IPR051838">
    <property type="entry name" value="ARTD_PARP"/>
</dbReference>
<evidence type="ECO:0000259" key="9">
    <source>
        <dbReference type="PROSITE" id="PS51059"/>
    </source>
</evidence>
<comment type="caution">
    <text evidence="10">The sequence shown here is derived from an EMBL/GenBank/DDBJ whole genome shotgun (WGS) entry which is preliminary data.</text>
</comment>
<evidence type="ECO:0000256" key="8">
    <source>
        <dbReference type="SAM" id="MobiDB-lite"/>
    </source>
</evidence>
<dbReference type="EMBL" id="CAWYQH010000035">
    <property type="protein sequence ID" value="CAK8676713.1"/>
    <property type="molecule type" value="Genomic_DNA"/>
</dbReference>
<dbReference type="EC" id="2.4.2.-" evidence="7"/>
<keyword evidence="1 7" id="KW-0328">Glycosyltransferase</keyword>
<dbReference type="InterPro" id="IPR012317">
    <property type="entry name" value="Poly(ADP-ribose)pol_cat_dom"/>
</dbReference>
<evidence type="ECO:0000256" key="2">
    <source>
        <dbReference type="ARBA" id="ARBA00022679"/>
    </source>
</evidence>
<keyword evidence="2 7" id="KW-0808">Transferase</keyword>
<keyword evidence="4" id="KW-0013">ADP-ribosylation</keyword>
<comment type="similarity">
    <text evidence="6">Belongs to the ARTD/PARP family.</text>
</comment>
<reference evidence="10 11" key="1">
    <citation type="submission" date="2024-02" db="EMBL/GenBank/DDBJ databases">
        <authorList>
            <person name="Daric V."/>
            <person name="Darras S."/>
        </authorList>
    </citation>
    <scope>NUCLEOTIDE SEQUENCE [LARGE SCALE GENOMIC DNA]</scope>
</reference>
<protein>
    <recommendedName>
        <fullName evidence="7">Poly [ADP-ribose] polymerase</fullName>
        <shortName evidence="7">PARP</shortName>
        <ecNumber evidence="7">2.4.2.-</ecNumber>
    </recommendedName>
</protein>
<dbReference type="PANTHER" id="PTHR21328">
    <property type="entry name" value="POLY ADP-RIBOSE POLYMERASE FAMILY, MEMBER PARP"/>
    <property type="match status" value="1"/>
</dbReference>
<proteinExistence type="inferred from homology"/>
<dbReference type="Gene3D" id="3.90.228.10">
    <property type="match status" value="1"/>
</dbReference>
<dbReference type="Pfam" id="PF00644">
    <property type="entry name" value="PARP"/>
    <property type="match status" value="1"/>
</dbReference>
<evidence type="ECO:0000256" key="6">
    <source>
        <dbReference type="ARBA" id="ARBA00024347"/>
    </source>
</evidence>
<organism evidence="10 11">
    <name type="scientific">Clavelina lepadiformis</name>
    <name type="common">Light-bulb sea squirt</name>
    <name type="synonym">Ascidia lepadiformis</name>
    <dbReference type="NCBI Taxonomy" id="159417"/>
    <lineage>
        <taxon>Eukaryota</taxon>
        <taxon>Metazoa</taxon>
        <taxon>Chordata</taxon>
        <taxon>Tunicata</taxon>
        <taxon>Ascidiacea</taxon>
        <taxon>Aplousobranchia</taxon>
        <taxon>Clavelinidae</taxon>
        <taxon>Clavelina</taxon>
    </lineage>
</organism>
<feature type="region of interest" description="Disordered" evidence="8">
    <location>
        <begin position="139"/>
        <end position="167"/>
    </location>
</feature>
<accession>A0ABP0FF47</accession>
<evidence type="ECO:0000256" key="7">
    <source>
        <dbReference type="RuleBase" id="RU362114"/>
    </source>
</evidence>
<evidence type="ECO:0000256" key="4">
    <source>
        <dbReference type="ARBA" id="ARBA00022765"/>
    </source>
</evidence>
<keyword evidence="3" id="KW-0548">Nucleotidyltransferase</keyword>
<keyword evidence="11" id="KW-1185">Reference proteome</keyword>
<dbReference type="Proteomes" id="UP001642483">
    <property type="component" value="Unassembled WGS sequence"/>
</dbReference>
<keyword evidence="5 7" id="KW-0520">NAD</keyword>
<gene>
    <name evidence="10" type="ORF">CVLEPA_LOCUS6161</name>
</gene>
<evidence type="ECO:0000256" key="5">
    <source>
        <dbReference type="ARBA" id="ARBA00023027"/>
    </source>
</evidence>
<dbReference type="SUPFAM" id="SSF56399">
    <property type="entry name" value="ADP-ribosylation"/>
    <property type="match status" value="1"/>
</dbReference>
<name>A0ABP0FF47_CLALP</name>
<evidence type="ECO:0000256" key="3">
    <source>
        <dbReference type="ARBA" id="ARBA00022695"/>
    </source>
</evidence>
<feature type="domain" description="PARP catalytic" evidence="9">
    <location>
        <begin position="1"/>
        <end position="213"/>
    </location>
</feature>
<evidence type="ECO:0000256" key="1">
    <source>
        <dbReference type="ARBA" id="ARBA00022676"/>
    </source>
</evidence>
<evidence type="ECO:0000313" key="10">
    <source>
        <dbReference type="EMBL" id="CAK8676713.1"/>
    </source>
</evidence>
<evidence type="ECO:0000313" key="11">
    <source>
        <dbReference type="Proteomes" id="UP001642483"/>
    </source>
</evidence>